<dbReference type="STRING" id="8083.ENSXMAP00000021949"/>
<sequence length="113" mass="12466">MSDICSFVFHPVEKEVSKVLEEFVKKAPNETLTRLSEALAADGVLKSSEKQRILEKNHTRGNRASCLADTVMDKGAAAWKKMIHHLQAVDAPLSSKLGLSSDLSIPPYTVCHY</sequence>
<proteinExistence type="predicted"/>
<dbReference type="OMA" id="WKKMIHH"/>
<reference evidence="3" key="1">
    <citation type="submission" date="2012-01" db="EMBL/GenBank/DDBJ databases">
        <authorList>
            <person name="Walter R."/>
            <person name="Schartl M."/>
            <person name="Warren W."/>
        </authorList>
    </citation>
    <scope>NUCLEOTIDE SEQUENCE [LARGE SCALE GENOMIC DNA]</scope>
    <source>
        <strain evidence="3">JP 163 A</strain>
    </source>
</reference>
<dbReference type="Proteomes" id="UP000002852">
    <property type="component" value="Unassembled WGS sequence"/>
</dbReference>
<name>A0A3B5PVC7_XIPMA</name>
<dbReference type="PROSITE" id="PS50209">
    <property type="entry name" value="CARD"/>
    <property type="match status" value="1"/>
</dbReference>
<dbReference type="Pfam" id="PF00619">
    <property type="entry name" value="CARD"/>
    <property type="match status" value="1"/>
</dbReference>
<reference evidence="2" key="4">
    <citation type="submission" date="2025-09" db="UniProtKB">
        <authorList>
            <consortium name="Ensembl"/>
        </authorList>
    </citation>
    <scope>IDENTIFICATION</scope>
    <source>
        <strain evidence="2">JP 163 A</strain>
    </source>
</reference>
<reference evidence="2" key="3">
    <citation type="submission" date="2025-08" db="UniProtKB">
        <authorList>
            <consortium name="Ensembl"/>
        </authorList>
    </citation>
    <scope>IDENTIFICATION</scope>
    <source>
        <strain evidence="2">JP 163 A</strain>
    </source>
</reference>
<accession>A0A3B5PVC7</accession>
<evidence type="ECO:0000259" key="1">
    <source>
        <dbReference type="PROSITE" id="PS50209"/>
    </source>
</evidence>
<dbReference type="InterPro" id="IPR011029">
    <property type="entry name" value="DEATH-like_dom_sf"/>
</dbReference>
<organism evidence="2 3">
    <name type="scientific">Xiphophorus maculatus</name>
    <name type="common">Southern platyfish</name>
    <name type="synonym">Platypoecilus maculatus</name>
    <dbReference type="NCBI Taxonomy" id="8083"/>
    <lineage>
        <taxon>Eukaryota</taxon>
        <taxon>Metazoa</taxon>
        <taxon>Chordata</taxon>
        <taxon>Craniata</taxon>
        <taxon>Vertebrata</taxon>
        <taxon>Euteleostomi</taxon>
        <taxon>Actinopterygii</taxon>
        <taxon>Neopterygii</taxon>
        <taxon>Teleostei</taxon>
        <taxon>Neoteleostei</taxon>
        <taxon>Acanthomorphata</taxon>
        <taxon>Ovalentaria</taxon>
        <taxon>Atherinomorphae</taxon>
        <taxon>Cyprinodontiformes</taxon>
        <taxon>Poeciliidae</taxon>
        <taxon>Poeciliinae</taxon>
        <taxon>Xiphophorus</taxon>
    </lineage>
</organism>
<dbReference type="GO" id="GO:0042981">
    <property type="term" value="P:regulation of apoptotic process"/>
    <property type="evidence" value="ECO:0007669"/>
    <property type="project" value="InterPro"/>
</dbReference>
<dbReference type="Ensembl" id="ENSXMAT00000042339.1">
    <property type="protein sequence ID" value="ENSXMAP00000021949.1"/>
    <property type="gene ID" value="ENSXMAG00000028287.1"/>
</dbReference>
<reference evidence="3" key="2">
    <citation type="journal article" date="2013" name="Nat. Genet.">
        <title>The genome of the platyfish, Xiphophorus maculatus, provides insights into evolutionary adaptation and several complex traits.</title>
        <authorList>
            <person name="Schartl M."/>
            <person name="Walter R.B."/>
            <person name="Shen Y."/>
            <person name="Garcia T."/>
            <person name="Catchen J."/>
            <person name="Amores A."/>
            <person name="Braasch I."/>
            <person name="Chalopin D."/>
            <person name="Volff J.N."/>
            <person name="Lesch K.P."/>
            <person name="Bisazza A."/>
            <person name="Minx P."/>
            <person name="Hillier L."/>
            <person name="Wilson R.K."/>
            <person name="Fuerstenberg S."/>
            <person name="Boore J."/>
            <person name="Searle S."/>
            <person name="Postlethwait J.H."/>
            <person name="Warren W.C."/>
        </authorList>
    </citation>
    <scope>NUCLEOTIDE SEQUENCE [LARGE SCALE GENOMIC DNA]</scope>
    <source>
        <strain evidence="3">JP 163 A</strain>
    </source>
</reference>
<dbReference type="Gene3D" id="1.10.533.10">
    <property type="entry name" value="Death Domain, Fas"/>
    <property type="match status" value="1"/>
</dbReference>
<evidence type="ECO:0000313" key="2">
    <source>
        <dbReference type="Ensembl" id="ENSXMAP00000021949.1"/>
    </source>
</evidence>
<evidence type="ECO:0000313" key="3">
    <source>
        <dbReference type="Proteomes" id="UP000002852"/>
    </source>
</evidence>
<keyword evidence="3" id="KW-1185">Reference proteome</keyword>
<protein>
    <recommendedName>
        <fullName evidence="1">CARD domain-containing protein</fullName>
    </recommendedName>
</protein>
<feature type="domain" description="CARD" evidence="1">
    <location>
        <begin position="4"/>
        <end position="101"/>
    </location>
</feature>
<dbReference type="SUPFAM" id="SSF47986">
    <property type="entry name" value="DEATH domain"/>
    <property type="match status" value="1"/>
</dbReference>
<dbReference type="GeneTree" id="ENSGT01110000270955"/>
<dbReference type="InterPro" id="IPR001315">
    <property type="entry name" value="CARD"/>
</dbReference>
<dbReference type="AlphaFoldDB" id="A0A3B5PVC7"/>
<dbReference type="InParanoid" id="A0A3B5PVC7"/>